<evidence type="ECO:0000256" key="14">
    <source>
        <dbReference type="ARBA" id="ARBA00047967"/>
    </source>
</evidence>
<keyword evidence="7" id="KW-0547">Nucleotide-binding</keyword>
<dbReference type="RefSeq" id="WP_253058924.1">
    <property type="nucleotide sequence ID" value="NZ_JAMXWM010000003.1"/>
</dbReference>
<evidence type="ECO:0000256" key="7">
    <source>
        <dbReference type="ARBA" id="ARBA00022741"/>
    </source>
</evidence>
<evidence type="ECO:0000256" key="5">
    <source>
        <dbReference type="ARBA" id="ARBA00015525"/>
    </source>
</evidence>
<keyword evidence="6" id="KW-0479">Metal-binding</keyword>
<evidence type="ECO:0000256" key="3">
    <source>
        <dbReference type="ARBA" id="ARBA00011515"/>
    </source>
</evidence>
<dbReference type="InterPro" id="IPR004349">
    <property type="entry name" value="V/Nase_d_su"/>
</dbReference>
<evidence type="ECO:0000256" key="6">
    <source>
        <dbReference type="ARBA" id="ARBA00022723"/>
    </source>
</evidence>
<evidence type="ECO:0000256" key="8">
    <source>
        <dbReference type="ARBA" id="ARBA00022840"/>
    </source>
</evidence>
<evidence type="ECO:0000256" key="1">
    <source>
        <dbReference type="ARBA" id="ARBA00001915"/>
    </source>
</evidence>
<evidence type="ECO:0000256" key="11">
    <source>
        <dbReference type="ARBA" id="ARBA00023014"/>
    </source>
</evidence>
<evidence type="ECO:0000313" key="16">
    <source>
        <dbReference type="Proteomes" id="UP001597399"/>
    </source>
</evidence>
<dbReference type="GO" id="GO:0016163">
    <property type="term" value="F:nitrogenase activity"/>
    <property type="evidence" value="ECO:0007669"/>
    <property type="project" value="UniProtKB-EC"/>
</dbReference>
<keyword evidence="12" id="KW-0535">Nitrogen fixation</keyword>
<evidence type="ECO:0000313" key="15">
    <source>
        <dbReference type="EMBL" id="MFD2692126.1"/>
    </source>
</evidence>
<evidence type="ECO:0000256" key="4">
    <source>
        <dbReference type="ARBA" id="ARBA00012773"/>
    </source>
</evidence>
<dbReference type="Proteomes" id="UP001597399">
    <property type="component" value="Unassembled WGS sequence"/>
</dbReference>
<organism evidence="15 16">
    <name type="scientific">Sporolactobacillus shoreicorticis</name>
    <dbReference type="NCBI Taxonomy" id="1923877"/>
    <lineage>
        <taxon>Bacteria</taxon>
        <taxon>Bacillati</taxon>
        <taxon>Bacillota</taxon>
        <taxon>Bacilli</taxon>
        <taxon>Bacillales</taxon>
        <taxon>Sporolactobacillaceae</taxon>
        <taxon>Sporolactobacillus</taxon>
    </lineage>
</organism>
<gene>
    <name evidence="15" type="primary">anfG</name>
    <name evidence="15" type="ORF">ACFSUE_00490</name>
</gene>
<keyword evidence="9 15" id="KW-0560">Oxidoreductase</keyword>
<reference evidence="16" key="1">
    <citation type="journal article" date="2019" name="Int. J. Syst. Evol. Microbiol.">
        <title>The Global Catalogue of Microorganisms (GCM) 10K type strain sequencing project: providing services to taxonomists for standard genome sequencing and annotation.</title>
        <authorList>
            <consortium name="The Broad Institute Genomics Platform"/>
            <consortium name="The Broad Institute Genome Sequencing Center for Infectious Disease"/>
            <person name="Wu L."/>
            <person name="Ma J."/>
        </authorList>
    </citation>
    <scope>NUCLEOTIDE SEQUENCE [LARGE SCALE GENOMIC DNA]</scope>
    <source>
        <strain evidence="16">TISTR 2466</strain>
    </source>
</reference>
<comment type="cofactor">
    <cofactor evidence="1">
        <name>iron-sulfur cluster</name>
        <dbReference type="ChEBI" id="CHEBI:30408"/>
    </cofactor>
</comment>
<keyword evidence="8" id="KW-0067">ATP-binding</keyword>
<evidence type="ECO:0000256" key="2">
    <source>
        <dbReference type="ARBA" id="ARBA00004064"/>
    </source>
</evidence>
<comment type="subunit">
    <text evidence="3">Hexamer of two alpha, two beta, and two delta chains.</text>
</comment>
<dbReference type="Pfam" id="PF03139">
    <property type="entry name" value="AnfG_VnfG"/>
    <property type="match status" value="1"/>
</dbReference>
<protein>
    <recommendedName>
        <fullName evidence="5">Nitrogenase iron-iron protein delta chain</fullName>
        <ecNumber evidence="4">1.18.6.1</ecNumber>
    </recommendedName>
    <alternativeName>
        <fullName evidence="13">Nitrogenase component I</fullName>
    </alternativeName>
</protein>
<comment type="catalytic activity">
    <reaction evidence="14">
        <text>N2 + 8 reduced [2Fe-2S]-[ferredoxin] + 16 ATP + 16 H2O = H2 + 8 oxidized [2Fe-2S]-[ferredoxin] + 2 NH4(+) + 16 ADP + 16 phosphate + 6 H(+)</text>
        <dbReference type="Rhea" id="RHEA:21448"/>
        <dbReference type="Rhea" id="RHEA-COMP:10000"/>
        <dbReference type="Rhea" id="RHEA-COMP:10001"/>
        <dbReference type="ChEBI" id="CHEBI:15377"/>
        <dbReference type="ChEBI" id="CHEBI:15378"/>
        <dbReference type="ChEBI" id="CHEBI:17997"/>
        <dbReference type="ChEBI" id="CHEBI:18276"/>
        <dbReference type="ChEBI" id="CHEBI:28938"/>
        <dbReference type="ChEBI" id="CHEBI:30616"/>
        <dbReference type="ChEBI" id="CHEBI:33737"/>
        <dbReference type="ChEBI" id="CHEBI:33738"/>
        <dbReference type="ChEBI" id="CHEBI:43474"/>
        <dbReference type="ChEBI" id="CHEBI:456216"/>
        <dbReference type="EC" id="1.18.6.1"/>
    </reaction>
</comment>
<keyword evidence="11" id="KW-0411">Iron-sulfur</keyword>
<comment type="function">
    <text evidence="2">The key enzymatic reactions in nitrogen fixation are catalyzed by the nitrogenase complex, which has 2 components: the iron protein (component 2) and a component 1 which is either a molybdenum-iron protein, a vanadium-iron, or an iron-iron protein.</text>
</comment>
<dbReference type="EC" id="1.18.6.1" evidence="4"/>
<name>A0ABW5RXI7_9BACL</name>
<dbReference type="InterPro" id="IPR014278">
    <property type="entry name" value="Nase_Fe-Fe_dsu"/>
</dbReference>
<dbReference type="EMBL" id="JBHUMQ010000001">
    <property type="protein sequence ID" value="MFD2692126.1"/>
    <property type="molecule type" value="Genomic_DNA"/>
</dbReference>
<evidence type="ECO:0000256" key="10">
    <source>
        <dbReference type="ARBA" id="ARBA00023004"/>
    </source>
</evidence>
<comment type="caution">
    <text evidence="15">The sequence shown here is derived from an EMBL/GenBank/DDBJ whole genome shotgun (WGS) entry which is preliminary data.</text>
</comment>
<keyword evidence="10" id="KW-0408">Iron</keyword>
<evidence type="ECO:0000256" key="9">
    <source>
        <dbReference type="ARBA" id="ARBA00023002"/>
    </source>
</evidence>
<evidence type="ECO:0000256" key="13">
    <source>
        <dbReference type="ARBA" id="ARBA00030899"/>
    </source>
</evidence>
<sequence length="116" mass="13935">MKDDMEEKVDQLVNYIMKNCLWQFNSRAWDRENQNEGILKRTMQVLCDEPVEKDTPAGKYYWAEAVYLARLYKSEFKWINDMSKEEIKVLIKKLKEKIDYLTISGSLNEELKNPLY</sequence>
<dbReference type="NCBIfam" id="TIGR02929">
    <property type="entry name" value="anfG_nitrog"/>
    <property type="match status" value="1"/>
</dbReference>
<proteinExistence type="predicted"/>
<keyword evidence="16" id="KW-1185">Reference proteome</keyword>
<accession>A0ABW5RXI7</accession>
<evidence type="ECO:0000256" key="12">
    <source>
        <dbReference type="ARBA" id="ARBA00023231"/>
    </source>
</evidence>